<reference evidence="1 2" key="1">
    <citation type="submission" date="2019-03" db="EMBL/GenBank/DDBJ databases">
        <title>Genomic Encyclopedia of Archaeal and Bacterial Type Strains, Phase II (KMG-II): from individual species to whole genera.</title>
        <authorList>
            <person name="Goeker M."/>
        </authorList>
    </citation>
    <scope>NUCLEOTIDE SEQUENCE [LARGE SCALE GENOMIC DNA]</scope>
    <source>
        <strain evidence="1 2">DSM 45499</strain>
    </source>
</reference>
<sequence>MAERHPGWVDGIDAAEARLATGLLVAANGVADALGPMRVRSGIRDAPGYPGRVAVSGTKATVNAFQAVIADDARPAGGAYLVTMDTQKELTLGAAHQSLYRMDLVVAEVLDTDPGLLVSVYPGDNSASATPPRPAVTNPLSLVLGEVTVPPATTGAPSAKDTRWFTAALNAIIPVLGEADRPPNPHGSMIIFRLDTRKLEVRTSEGWTTYRPPRGSVDTWHTPSALSNGWVNYNAGYPQFGYTITEDGWVHLRGLIKSGVFDTTATKQIFTLPNTPINYRPVTHHLFPAAVPPAGNPPTGRIDVWPDGKVVAVHGTNGYLSLDGISFATY</sequence>
<keyword evidence="2" id="KW-1185">Reference proteome</keyword>
<evidence type="ECO:0000313" key="1">
    <source>
        <dbReference type="EMBL" id="TDV47852.1"/>
    </source>
</evidence>
<dbReference type="OrthoDB" id="5193571at2"/>
<dbReference type="RefSeq" id="WP_133905148.1">
    <property type="nucleotide sequence ID" value="NZ_SOCP01000009.1"/>
</dbReference>
<dbReference type="AlphaFoldDB" id="A0A4R7VF56"/>
<accession>A0A4R7VF56</accession>
<proteinExistence type="predicted"/>
<dbReference type="EMBL" id="SOCP01000009">
    <property type="protein sequence ID" value="TDV47852.1"/>
    <property type="molecule type" value="Genomic_DNA"/>
</dbReference>
<comment type="caution">
    <text evidence="1">The sequence shown here is derived from an EMBL/GenBank/DDBJ whole genome shotgun (WGS) entry which is preliminary data.</text>
</comment>
<gene>
    <name evidence="1" type="ORF">CLV71_10987</name>
</gene>
<name>A0A4R7VF56_9PSEU</name>
<dbReference type="Proteomes" id="UP000294927">
    <property type="component" value="Unassembled WGS sequence"/>
</dbReference>
<organism evidence="1 2">
    <name type="scientific">Actinophytocola oryzae</name>
    <dbReference type="NCBI Taxonomy" id="502181"/>
    <lineage>
        <taxon>Bacteria</taxon>
        <taxon>Bacillati</taxon>
        <taxon>Actinomycetota</taxon>
        <taxon>Actinomycetes</taxon>
        <taxon>Pseudonocardiales</taxon>
        <taxon>Pseudonocardiaceae</taxon>
    </lineage>
</organism>
<evidence type="ECO:0000313" key="2">
    <source>
        <dbReference type="Proteomes" id="UP000294927"/>
    </source>
</evidence>
<protein>
    <submittedName>
        <fullName evidence="1">Uncharacterized protein</fullName>
    </submittedName>
</protein>